<dbReference type="Gene3D" id="4.10.1000.10">
    <property type="entry name" value="Zinc finger, CCCH-type"/>
    <property type="match status" value="2"/>
</dbReference>
<dbReference type="SUPFAM" id="SSF90229">
    <property type="entry name" value="CCCH zinc finger"/>
    <property type="match status" value="2"/>
</dbReference>
<dbReference type="SMART" id="SM00356">
    <property type="entry name" value="ZnF_C3H1"/>
    <property type="match status" value="2"/>
</dbReference>
<dbReference type="PANTHER" id="PTHR12547:SF18">
    <property type="entry name" value="PROTEIN TIS11"/>
    <property type="match status" value="1"/>
</dbReference>
<gene>
    <name evidence="8" type="ORF">PUN28_005837</name>
</gene>
<comment type="caution">
    <text evidence="8">The sequence shown here is derived from an EMBL/GenBank/DDBJ whole genome shotgun (WGS) entry which is preliminary data.</text>
</comment>
<evidence type="ECO:0000313" key="8">
    <source>
        <dbReference type="EMBL" id="KAL0123593.1"/>
    </source>
</evidence>
<dbReference type="PANTHER" id="PTHR12547">
    <property type="entry name" value="CCCH ZINC FINGER/TIS11-RELATED"/>
    <property type="match status" value="1"/>
</dbReference>
<dbReference type="GO" id="GO:0003729">
    <property type="term" value="F:mRNA binding"/>
    <property type="evidence" value="ECO:0007669"/>
    <property type="project" value="InterPro"/>
</dbReference>
<evidence type="ECO:0000256" key="5">
    <source>
        <dbReference type="PROSITE-ProRule" id="PRU00723"/>
    </source>
</evidence>
<feature type="domain" description="C3H1-type" evidence="7">
    <location>
        <begin position="85"/>
        <end position="113"/>
    </location>
</feature>
<evidence type="ECO:0000256" key="1">
    <source>
        <dbReference type="ARBA" id="ARBA00022723"/>
    </source>
</evidence>
<dbReference type="PROSITE" id="PS50103">
    <property type="entry name" value="ZF_C3H1"/>
    <property type="match status" value="2"/>
</dbReference>
<evidence type="ECO:0000259" key="7">
    <source>
        <dbReference type="PROSITE" id="PS50103"/>
    </source>
</evidence>
<feature type="zinc finger region" description="C3H1-type" evidence="5">
    <location>
        <begin position="123"/>
        <end position="151"/>
    </location>
</feature>
<dbReference type="Pfam" id="PF00642">
    <property type="entry name" value="zf-CCCH"/>
    <property type="match status" value="2"/>
</dbReference>
<protein>
    <recommendedName>
        <fullName evidence="7">C3H1-type domain-containing protein</fullName>
    </recommendedName>
</protein>
<feature type="zinc finger region" description="C3H1-type" evidence="5">
    <location>
        <begin position="85"/>
        <end position="113"/>
    </location>
</feature>
<evidence type="ECO:0000256" key="3">
    <source>
        <dbReference type="ARBA" id="ARBA00022771"/>
    </source>
</evidence>
<dbReference type="InterPro" id="IPR000571">
    <property type="entry name" value="Znf_CCCH"/>
</dbReference>
<sequence length="397" mass="42601">MSTAVMSNTSIFECSEHLFKNAGSTKAKEPPSSPTTTNPTNSGIAGGNNVGNGHAPLKRTYTSLMTTLMEQHRKLDRSVSEPTSRYKTELCRPYEESGSCKYGDKCQFAHGYGELRNLARHPKYKTELCRTFHTIGFCPYGPRCHFIHNFEEARIHNQKVSAQLGSTQPNIVGLNPLMSAAAAAAVVSATGNSTVTSNSVNANNVNVSVSLLEQLAASSAAAAATTSNLMRTNSFTLPITALTTQRSSLSLATNHHHHQVHHHHHCANSVIGATKPKPLNLSPTFSLGSSADSVSPSSSLSQSPTNSMASFFSDDCSQQTVSCTNLQTTPFSFGQDFSLLACSRQSPSPRNNAVCHSLASDEVAPRTPSPLSPNTESRLPVFNRISSTLDSFENLKI</sequence>
<name>A0AAW2G7H4_9HYME</name>
<accession>A0AAW2G7H4</accession>
<evidence type="ECO:0000256" key="6">
    <source>
        <dbReference type="SAM" id="MobiDB-lite"/>
    </source>
</evidence>
<evidence type="ECO:0000313" key="9">
    <source>
        <dbReference type="Proteomes" id="UP001430953"/>
    </source>
</evidence>
<dbReference type="EMBL" id="JADYXP020000005">
    <property type="protein sequence ID" value="KAL0123593.1"/>
    <property type="molecule type" value="Genomic_DNA"/>
</dbReference>
<dbReference type="FunFam" id="4.10.1000.10:FF:000002">
    <property type="entry name" value="Zinc finger protein 36, C3H1 type-like 1"/>
    <property type="match status" value="1"/>
</dbReference>
<feature type="domain" description="C3H1-type" evidence="7">
    <location>
        <begin position="123"/>
        <end position="151"/>
    </location>
</feature>
<keyword evidence="3 5" id="KW-0863">Zinc-finger</keyword>
<dbReference type="FunFam" id="4.10.1000.10:FF:000001">
    <property type="entry name" value="zinc finger CCCH domain-containing protein 15-like"/>
    <property type="match status" value="1"/>
</dbReference>
<dbReference type="GO" id="GO:0008270">
    <property type="term" value="F:zinc ion binding"/>
    <property type="evidence" value="ECO:0007669"/>
    <property type="project" value="UniProtKB-KW"/>
</dbReference>
<keyword evidence="4 5" id="KW-0862">Zinc</keyword>
<keyword evidence="1 5" id="KW-0479">Metal-binding</keyword>
<proteinExistence type="predicted"/>
<dbReference type="InterPro" id="IPR036855">
    <property type="entry name" value="Znf_CCCH_sf"/>
</dbReference>
<keyword evidence="9" id="KW-1185">Reference proteome</keyword>
<evidence type="ECO:0000256" key="2">
    <source>
        <dbReference type="ARBA" id="ARBA00022737"/>
    </source>
</evidence>
<evidence type="ECO:0000256" key="4">
    <source>
        <dbReference type="ARBA" id="ARBA00022833"/>
    </source>
</evidence>
<dbReference type="Proteomes" id="UP001430953">
    <property type="component" value="Unassembled WGS sequence"/>
</dbReference>
<organism evidence="8 9">
    <name type="scientific">Cardiocondyla obscurior</name>
    <dbReference type="NCBI Taxonomy" id="286306"/>
    <lineage>
        <taxon>Eukaryota</taxon>
        <taxon>Metazoa</taxon>
        <taxon>Ecdysozoa</taxon>
        <taxon>Arthropoda</taxon>
        <taxon>Hexapoda</taxon>
        <taxon>Insecta</taxon>
        <taxon>Pterygota</taxon>
        <taxon>Neoptera</taxon>
        <taxon>Endopterygota</taxon>
        <taxon>Hymenoptera</taxon>
        <taxon>Apocrita</taxon>
        <taxon>Aculeata</taxon>
        <taxon>Formicoidea</taxon>
        <taxon>Formicidae</taxon>
        <taxon>Myrmicinae</taxon>
        <taxon>Cardiocondyla</taxon>
    </lineage>
</organism>
<dbReference type="AlphaFoldDB" id="A0AAW2G7H4"/>
<reference evidence="8 9" key="1">
    <citation type="submission" date="2023-03" db="EMBL/GenBank/DDBJ databases">
        <title>High recombination rates correlate with genetic variation in Cardiocondyla obscurior ants.</title>
        <authorList>
            <person name="Errbii M."/>
        </authorList>
    </citation>
    <scope>NUCLEOTIDE SEQUENCE [LARGE SCALE GENOMIC DNA]</scope>
    <source>
        <strain evidence="8">Alpha-2009</strain>
        <tissue evidence="8">Whole body</tissue>
    </source>
</reference>
<keyword evidence="2" id="KW-0677">Repeat</keyword>
<feature type="region of interest" description="Disordered" evidence="6">
    <location>
        <begin position="22"/>
        <end position="57"/>
    </location>
</feature>
<dbReference type="InterPro" id="IPR045877">
    <property type="entry name" value="ZFP36-like"/>
</dbReference>